<proteinExistence type="predicted"/>
<reference evidence="1" key="2">
    <citation type="submission" date="2011-01" db="EMBL/GenBank/DDBJ databases">
        <title>The Non-contiguous Finished genome of Clostridium papyrosolvens.</title>
        <authorList>
            <person name="Lucas S."/>
            <person name="Copeland A."/>
            <person name="Lapidus A."/>
            <person name="Cheng J.-F."/>
            <person name="Goodwin L."/>
            <person name="Pitluck S."/>
            <person name="Misra M."/>
            <person name="Chertkov O."/>
            <person name="Detter J.C."/>
            <person name="Han C."/>
            <person name="Tapia R."/>
            <person name="Land M."/>
            <person name="Hauser L."/>
            <person name="Kyrpides N."/>
            <person name="Ivanova N."/>
            <person name="Pagani I."/>
            <person name="Mouttaki H."/>
            <person name="He Z."/>
            <person name="Zhou J."/>
            <person name="Hemme C.L."/>
            <person name="Woyke T."/>
        </authorList>
    </citation>
    <scope>NUCLEOTIDE SEQUENCE [LARGE SCALE GENOMIC DNA]</scope>
    <source>
        <strain evidence="1">DSM 2782</strain>
    </source>
</reference>
<organism evidence="1 2">
    <name type="scientific">Ruminiclostridium papyrosolvens DSM 2782</name>
    <dbReference type="NCBI Taxonomy" id="588581"/>
    <lineage>
        <taxon>Bacteria</taxon>
        <taxon>Bacillati</taxon>
        <taxon>Bacillota</taxon>
        <taxon>Clostridia</taxon>
        <taxon>Eubacteriales</taxon>
        <taxon>Oscillospiraceae</taxon>
        <taxon>Ruminiclostridium</taxon>
    </lineage>
</organism>
<dbReference type="RefSeq" id="WP_004622635.1">
    <property type="nucleotide sequence ID" value="NZ_ACXX02000022.1"/>
</dbReference>
<evidence type="ECO:0000313" key="1">
    <source>
        <dbReference type="EMBL" id="EGD45717.1"/>
    </source>
</evidence>
<evidence type="ECO:0000313" key="2">
    <source>
        <dbReference type="Proteomes" id="UP000003860"/>
    </source>
</evidence>
<dbReference type="Proteomes" id="UP000003860">
    <property type="component" value="Unassembled WGS sequence"/>
</dbReference>
<name>F1TIS9_9FIRM</name>
<protein>
    <submittedName>
        <fullName evidence="1">Uncharacterized protein</fullName>
    </submittedName>
</protein>
<comment type="caution">
    <text evidence="1">The sequence shown here is derived from an EMBL/GenBank/DDBJ whole genome shotgun (WGS) entry which is preliminary data.</text>
</comment>
<keyword evidence="2" id="KW-1185">Reference proteome</keyword>
<accession>F1TIS9</accession>
<dbReference type="EMBL" id="ACXX02000022">
    <property type="protein sequence ID" value="EGD45717.1"/>
    <property type="molecule type" value="Genomic_DNA"/>
</dbReference>
<reference evidence="1" key="1">
    <citation type="submission" date="2009-07" db="EMBL/GenBank/DDBJ databases">
        <authorList>
            <consortium name="US DOE Joint Genome Institute (JGI-PGF)"/>
            <person name="Lucas S."/>
            <person name="Copeland A."/>
            <person name="Lapidus A."/>
            <person name="Glavina del Rio T."/>
            <person name="Tice H."/>
            <person name="Bruce D."/>
            <person name="Goodwin L."/>
            <person name="Pitluck S."/>
            <person name="Larimer F."/>
            <person name="Land M.L."/>
            <person name="Mouttaki H."/>
            <person name="He Z."/>
            <person name="Zhou J."/>
            <person name="Hemme C.L."/>
        </authorList>
    </citation>
    <scope>NUCLEOTIDE SEQUENCE [LARGE SCALE GENOMIC DNA]</scope>
    <source>
        <strain evidence="1">DSM 2782</strain>
    </source>
</reference>
<dbReference type="eggNOG" id="ENOG502ZFNV">
    <property type="taxonomic scope" value="Bacteria"/>
</dbReference>
<dbReference type="AlphaFoldDB" id="F1TIS9"/>
<sequence length="44" mass="5154">MAFNDEAVKLVIVEVKLHINQRLFEQGYITEEMYTKAKEIILKG</sequence>
<gene>
    <name evidence="1" type="ORF">Cpap_0113</name>
</gene>